<proteinExistence type="predicted"/>
<sequence length="416" mass="47068">MRLRRTRHVGWYEIMSQCPICGKKGWCGINEDQTIVHCMRVPSDKFKDTDIGRQYTHYLTEHIPREKIEVEVSNAVEKRSNDHLNRVYRALTREIPLSARHANHLMNDRMMDDQSIRLREYRTMPDRDRYKVAKGVIGRISSDTDLLGVPGFFAQEGRYGPYWTMAGDTGLMVPFRSILNEIIGWQIRVDKPKLELTMEGSIKGNILEEVEPLPNGLRRAKCSLQVQDKTLEVILTEKDKKICNSKSGQFVFSVRLQQGTKYWWWSSGSKLNGASIGGPLPVHLALPYPCLPYWKTGEDPSGLIDCSEIWITEGAMKADLAADMMVKPFMAIPGTGAFRLALEPLKQLGCRHVVLAYDADAVTTPEVQRSLELCAEFFAKESDMALSLAMWDVSLGKGIDDLLRANYVPQVSSLLA</sequence>
<organism evidence="1 2">
    <name type="scientific">Paenibacillus lautus</name>
    <name type="common">Bacillus lautus</name>
    <dbReference type="NCBI Taxonomy" id="1401"/>
    <lineage>
        <taxon>Bacteria</taxon>
        <taxon>Bacillati</taxon>
        <taxon>Bacillota</taxon>
        <taxon>Bacilli</taxon>
        <taxon>Bacillales</taxon>
        <taxon>Paenibacillaceae</taxon>
        <taxon>Paenibacillus</taxon>
    </lineage>
</organism>
<gene>
    <name evidence="1" type="ORF">D5F53_32725</name>
</gene>
<keyword evidence="2" id="KW-1185">Reference proteome</keyword>
<accession>A0A385TYQ6</accession>
<reference evidence="1 2" key="1">
    <citation type="submission" date="2018-09" db="EMBL/GenBank/DDBJ databases">
        <title>Genome Sequence of Paenibacillus lautus Strain E7593-69, Azo Dye-Degrading Bacteria, Isolated from Commercial Tattoo Inks.</title>
        <authorList>
            <person name="Nho S.W."/>
            <person name="Kim S.-J."/>
            <person name="Kweon O."/>
            <person name="Cerniglia C.E."/>
        </authorList>
    </citation>
    <scope>NUCLEOTIDE SEQUENCE [LARGE SCALE GENOMIC DNA]</scope>
    <source>
        <strain evidence="1 2">E7593-69</strain>
        <plasmid evidence="1 2">pAZOPL1</plasmid>
    </source>
</reference>
<dbReference type="Proteomes" id="UP000266552">
    <property type="component" value="Plasmid pAZOPL1"/>
</dbReference>
<evidence type="ECO:0000313" key="1">
    <source>
        <dbReference type="EMBL" id="AYB48088.1"/>
    </source>
</evidence>
<keyword evidence="1" id="KW-0614">Plasmid</keyword>
<name>A0A385TYQ6_PAELA</name>
<dbReference type="AlphaFoldDB" id="A0A385TYQ6"/>
<protein>
    <recommendedName>
        <fullName evidence="3">DUF3854 domain-containing protein</fullName>
    </recommendedName>
</protein>
<dbReference type="EMBL" id="CP032413">
    <property type="protein sequence ID" value="AYB48088.1"/>
    <property type="molecule type" value="Genomic_DNA"/>
</dbReference>
<dbReference type="CDD" id="cd01029">
    <property type="entry name" value="TOPRIM_primases"/>
    <property type="match status" value="1"/>
</dbReference>
<dbReference type="InterPro" id="IPR034154">
    <property type="entry name" value="TOPRIM_DnaG/twinkle"/>
</dbReference>
<evidence type="ECO:0000313" key="2">
    <source>
        <dbReference type="Proteomes" id="UP000266552"/>
    </source>
</evidence>
<dbReference type="RefSeq" id="WP_119851442.1">
    <property type="nucleotide sequence ID" value="NZ_CP032413.1"/>
</dbReference>
<dbReference type="KEGG" id="plw:D5F53_32725"/>
<geneLocation type="plasmid" evidence="1 2">
    <name>pAZOPL1</name>
</geneLocation>
<dbReference type="Gene3D" id="3.40.1360.10">
    <property type="match status" value="1"/>
</dbReference>
<evidence type="ECO:0008006" key="3">
    <source>
        <dbReference type="Google" id="ProtNLM"/>
    </source>
</evidence>